<dbReference type="InterPro" id="IPR002731">
    <property type="entry name" value="ATPase_BadF"/>
</dbReference>
<name>A0A381QD10_9ZZZZ</name>
<proteinExistence type="predicted"/>
<accession>A0A381QD10</accession>
<dbReference type="CDD" id="cd24007">
    <property type="entry name" value="ASKHA_NBD_eukNAGK-like"/>
    <property type="match status" value="1"/>
</dbReference>
<dbReference type="SUPFAM" id="SSF53067">
    <property type="entry name" value="Actin-like ATPase domain"/>
    <property type="match status" value="2"/>
</dbReference>
<dbReference type="InterPro" id="IPR043129">
    <property type="entry name" value="ATPase_NBD"/>
</dbReference>
<organism evidence="2">
    <name type="scientific">marine metagenome</name>
    <dbReference type="NCBI Taxonomy" id="408172"/>
    <lineage>
        <taxon>unclassified sequences</taxon>
        <taxon>metagenomes</taxon>
        <taxon>ecological metagenomes</taxon>
    </lineage>
</organism>
<dbReference type="EMBL" id="UINC01001306">
    <property type="protein sequence ID" value="SUZ77176.1"/>
    <property type="molecule type" value="Genomic_DNA"/>
</dbReference>
<feature type="domain" description="ATPase BadF/BadG/BcrA/BcrD type" evidence="1">
    <location>
        <begin position="4"/>
        <end position="293"/>
    </location>
</feature>
<gene>
    <name evidence="2" type="ORF">METZ01_LOCUS30030</name>
</gene>
<evidence type="ECO:0000259" key="1">
    <source>
        <dbReference type="Pfam" id="PF01869"/>
    </source>
</evidence>
<sequence>MFSLGIDGGGSTLRIGIYGESLKCIYLLELSETANPSVLGFAQAEELLKSTLQKTIDEAGIAPSTVHFVGAGMAGAAQNPDWLSAILNQSLPHAQITVAPDYEIALIGAHGERYGVLVLSGTGSAACGINASGESAHSGGWGYLLGDGGSGYWLGLEMLKSATRVADGCMEETSLYQQTFTHLKISAPEELISWIYNPDRNNREISQMAPLVLACAAAGDLEAYRIVEDGAEHLYQLYLSVVKRLDFTNPPVMFAGGLLSSDTLLRRLLMQKIGLKKVPAPKFSPVEGAALMANISKDIQLKS</sequence>
<dbReference type="PANTHER" id="PTHR43190:SF3">
    <property type="entry name" value="N-ACETYL-D-GLUCOSAMINE KINASE"/>
    <property type="match status" value="1"/>
</dbReference>
<evidence type="ECO:0000313" key="2">
    <source>
        <dbReference type="EMBL" id="SUZ77176.1"/>
    </source>
</evidence>
<dbReference type="Pfam" id="PF01869">
    <property type="entry name" value="BcrAD_BadFG"/>
    <property type="match status" value="1"/>
</dbReference>
<dbReference type="AlphaFoldDB" id="A0A381QD10"/>
<dbReference type="Gene3D" id="3.30.420.40">
    <property type="match status" value="2"/>
</dbReference>
<protein>
    <recommendedName>
        <fullName evidence="1">ATPase BadF/BadG/BcrA/BcrD type domain-containing protein</fullName>
    </recommendedName>
</protein>
<reference evidence="2" key="1">
    <citation type="submission" date="2018-05" db="EMBL/GenBank/DDBJ databases">
        <authorList>
            <person name="Lanie J.A."/>
            <person name="Ng W.-L."/>
            <person name="Kazmierczak K.M."/>
            <person name="Andrzejewski T.M."/>
            <person name="Davidsen T.M."/>
            <person name="Wayne K.J."/>
            <person name="Tettelin H."/>
            <person name="Glass J.I."/>
            <person name="Rusch D."/>
            <person name="Podicherti R."/>
            <person name="Tsui H.-C.T."/>
            <person name="Winkler M.E."/>
        </authorList>
    </citation>
    <scope>NUCLEOTIDE SEQUENCE</scope>
</reference>
<dbReference type="PANTHER" id="PTHR43190">
    <property type="entry name" value="N-ACETYL-D-GLUCOSAMINE KINASE"/>
    <property type="match status" value="1"/>
</dbReference>
<dbReference type="InterPro" id="IPR052519">
    <property type="entry name" value="Euk-type_GlcNAc_Kinase"/>
</dbReference>